<comment type="catalytic activity">
    <reaction evidence="19">
        <text>2-(5Z,8Z,11Z,14Z-eicosatetraenoyl)-glycerol + ATP = 2-(5Z,8Z,11Z,14Z-eicosatetraenoyl)-sn-glycero-3-phosphate + ADP + H(+)</text>
        <dbReference type="Rhea" id="RHEA:43316"/>
        <dbReference type="ChEBI" id="CHEBI:15378"/>
        <dbReference type="ChEBI" id="CHEBI:30616"/>
        <dbReference type="ChEBI" id="CHEBI:52392"/>
        <dbReference type="ChEBI" id="CHEBI:78209"/>
        <dbReference type="ChEBI" id="CHEBI:456216"/>
    </reaction>
    <physiologicalReaction direction="left-to-right" evidence="19">
        <dbReference type="Rhea" id="RHEA:43317"/>
    </physiologicalReaction>
</comment>
<dbReference type="GO" id="GO:0046513">
    <property type="term" value="P:ceramide biosynthetic process"/>
    <property type="evidence" value="ECO:0007669"/>
    <property type="project" value="TreeGrafter"/>
</dbReference>
<dbReference type="GO" id="GO:0046512">
    <property type="term" value="P:sphingosine biosynthetic process"/>
    <property type="evidence" value="ECO:0007669"/>
    <property type="project" value="TreeGrafter"/>
</dbReference>
<keyword evidence="6" id="KW-0808">Transferase</keyword>
<evidence type="ECO:0000256" key="11">
    <source>
        <dbReference type="ARBA" id="ARBA00023098"/>
    </source>
</evidence>
<dbReference type="EC" id="2.7.1.107" evidence="5"/>
<evidence type="ECO:0000256" key="24">
    <source>
        <dbReference type="ARBA" id="ARBA00026142"/>
    </source>
</evidence>
<dbReference type="EC" id="2.7.1.138" evidence="22"/>
<evidence type="ECO:0000256" key="22">
    <source>
        <dbReference type="ARBA" id="ARBA00026096"/>
    </source>
</evidence>
<evidence type="ECO:0000313" key="31">
    <source>
        <dbReference type="Ensembl" id="ENSECRP00000004763.1"/>
    </source>
</evidence>
<dbReference type="SUPFAM" id="SSF111331">
    <property type="entry name" value="NAD kinase/diacylglycerol kinase-like"/>
    <property type="match status" value="1"/>
</dbReference>
<dbReference type="GO" id="GO:0047620">
    <property type="term" value="F:acylglycerol kinase activity"/>
    <property type="evidence" value="ECO:0007669"/>
    <property type="project" value="UniProtKB-EC"/>
</dbReference>
<evidence type="ECO:0000259" key="30">
    <source>
        <dbReference type="PROSITE" id="PS50146"/>
    </source>
</evidence>
<dbReference type="GO" id="GO:0001729">
    <property type="term" value="F:ceramide kinase activity"/>
    <property type="evidence" value="ECO:0007669"/>
    <property type="project" value="UniProtKB-EC"/>
</dbReference>
<feature type="domain" description="DAGKc" evidence="30">
    <location>
        <begin position="1"/>
        <end position="87"/>
    </location>
</feature>
<keyword evidence="7" id="KW-0547">Nucleotide-binding</keyword>
<comment type="cofactor">
    <cofactor evidence="1">
        <name>Mg(2+)</name>
        <dbReference type="ChEBI" id="CHEBI:18420"/>
    </cofactor>
</comment>
<comment type="catalytic activity">
    <reaction evidence="27">
        <text>an N-acylsphing-4-enine + ATP = an N-acylsphing-4-enine 1-phosphate + ADP + H(+)</text>
        <dbReference type="Rhea" id="RHEA:17929"/>
        <dbReference type="ChEBI" id="CHEBI:15378"/>
        <dbReference type="ChEBI" id="CHEBI:30616"/>
        <dbReference type="ChEBI" id="CHEBI:52639"/>
        <dbReference type="ChEBI" id="CHEBI:57674"/>
        <dbReference type="ChEBI" id="CHEBI:456216"/>
        <dbReference type="EC" id="2.7.1.138"/>
    </reaction>
    <physiologicalReaction direction="left-to-right" evidence="27">
        <dbReference type="Rhea" id="RHEA:17930"/>
    </physiologicalReaction>
</comment>
<evidence type="ECO:0000256" key="6">
    <source>
        <dbReference type="ARBA" id="ARBA00022679"/>
    </source>
</evidence>
<evidence type="ECO:0000256" key="12">
    <source>
        <dbReference type="ARBA" id="ARBA00023128"/>
    </source>
</evidence>
<evidence type="ECO:0000256" key="25">
    <source>
        <dbReference type="ARBA" id="ARBA00030553"/>
    </source>
</evidence>
<evidence type="ECO:0000256" key="21">
    <source>
        <dbReference type="ARBA" id="ARBA00025749"/>
    </source>
</evidence>
<evidence type="ECO:0000256" key="3">
    <source>
        <dbReference type="ARBA" id="ARBA00004637"/>
    </source>
</evidence>
<evidence type="ECO:0000256" key="8">
    <source>
        <dbReference type="ARBA" id="ARBA00022777"/>
    </source>
</evidence>
<evidence type="ECO:0000256" key="5">
    <source>
        <dbReference type="ARBA" id="ARBA00012133"/>
    </source>
</evidence>
<proteinExistence type="inferred from homology"/>
<evidence type="ECO:0000256" key="18">
    <source>
        <dbReference type="ARBA" id="ARBA00024512"/>
    </source>
</evidence>
<evidence type="ECO:0000256" key="14">
    <source>
        <dbReference type="ARBA" id="ARBA00023371"/>
    </source>
</evidence>
<evidence type="ECO:0000256" key="28">
    <source>
        <dbReference type="ARBA" id="ARBA00048663"/>
    </source>
</evidence>
<comment type="catalytic activity">
    <reaction evidence="16">
        <text>1-(5Z,8Z,11Z,14Z-eicosatetraenoyl)-sn-glycerol + ATP = 1-(5Z,8Z,11Z,14Z-eicosatetraenoyl)-sn-glycero-3-phosphate + ADP + H(+)</text>
        <dbReference type="Rhea" id="RHEA:43328"/>
        <dbReference type="ChEBI" id="CHEBI:15378"/>
        <dbReference type="ChEBI" id="CHEBI:30616"/>
        <dbReference type="ChEBI" id="CHEBI:34071"/>
        <dbReference type="ChEBI" id="CHEBI:74938"/>
        <dbReference type="ChEBI" id="CHEBI:456216"/>
    </reaction>
    <physiologicalReaction direction="left-to-right" evidence="16">
        <dbReference type="Rhea" id="RHEA:43329"/>
    </physiologicalReaction>
</comment>
<keyword evidence="8" id="KW-0418">Kinase</keyword>
<comment type="catalytic activity">
    <reaction evidence="17">
        <text>1-(9Z-octadecenoyl)-sn-glycerol + ATP = 1-(9Z-octadecenoyl)-sn-glycero-3-phosphate + ADP + H(+)</text>
        <dbReference type="Rhea" id="RHEA:41079"/>
        <dbReference type="ChEBI" id="CHEBI:15378"/>
        <dbReference type="ChEBI" id="CHEBI:30616"/>
        <dbReference type="ChEBI" id="CHEBI:74544"/>
        <dbReference type="ChEBI" id="CHEBI:75757"/>
        <dbReference type="ChEBI" id="CHEBI:456216"/>
    </reaction>
    <physiologicalReaction direction="left-to-right" evidence="17">
        <dbReference type="Rhea" id="RHEA:41080"/>
    </physiologicalReaction>
</comment>
<keyword evidence="13" id="KW-0472">Membrane</keyword>
<dbReference type="Proteomes" id="UP000694620">
    <property type="component" value="Chromosome 1"/>
</dbReference>
<evidence type="ECO:0000256" key="15">
    <source>
        <dbReference type="ARBA" id="ARBA00023411"/>
    </source>
</evidence>
<dbReference type="InterPro" id="IPR016064">
    <property type="entry name" value="NAD/diacylglycerol_kinase_sf"/>
</dbReference>
<keyword evidence="9" id="KW-0999">Mitochondrion inner membrane</keyword>
<dbReference type="Pfam" id="PF00781">
    <property type="entry name" value="DAGK_cat"/>
    <property type="match status" value="1"/>
</dbReference>
<gene>
    <name evidence="31" type="primary">AGK</name>
</gene>
<evidence type="ECO:0000256" key="16">
    <source>
        <dbReference type="ARBA" id="ARBA00024483"/>
    </source>
</evidence>
<dbReference type="AlphaFoldDB" id="A0A8C4RPE5"/>
<keyword evidence="11" id="KW-0443">Lipid metabolism</keyword>
<evidence type="ECO:0000256" key="7">
    <source>
        <dbReference type="ARBA" id="ARBA00022741"/>
    </source>
</evidence>
<evidence type="ECO:0000256" key="1">
    <source>
        <dbReference type="ARBA" id="ARBA00001946"/>
    </source>
</evidence>
<dbReference type="InterPro" id="IPR017438">
    <property type="entry name" value="ATP-NAD_kinase_N"/>
</dbReference>
<dbReference type="Ensembl" id="ENSECRT00000004844.1">
    <property type="protein sequence ID" value="ENSECRP00000004763.1"/>
    <property type="gene ID" value="ENSECRG00000003233.1"/>
</dbReference>
<dbReference type="InterPro" id="IPR001206">
    <property type="entry name" value="Diacylglycerol_kinase_cat_dom"/>
</dbReference>
<dbReference type="UniPathway" id="UPA00230"/>
<dbReference type="PANTHER" id="PTHR12358">
    <property type="entry name" value="SPHINGOSINE KINASE"/>
    <property type="match status" value="1"/>
</dbReference>
<comment type="subcellular location">
    <subcellularLocation>
        <location evidence="3">Mitochondrion inner membrane</location>
        <topology evidence="3">Peripheral membrane protein</topology>
    </subcellularLocation>
    <subcellularLocation>
        <location evidence="2">Mitochondrion intermembrane space</location>
    </subcellularLocation>
</comment>
<keyword evidence="32" id="KW-1185">Reference proteome</keyword>
<evidence type="ECO:0000313" key="32">
    <source>
        <dbReference type="Proteomes" id="UP000694620"/>
    </source>
</evidence>
<protein>
    <recommendedName>
        <fullName evidence="24">Acylglycerol kinase, mitochondrial</fullName>
        <ecNumber evidence="5">2.7.1.107</ecNumber>
        <ecNumber evidence="22">2.7.1.138</ecNumber>
        <ecNumber evidence="23">2.7.1.94</ecNumber>
    </recommendedName>
    <alternativeName>
        <fullName evidence="25">Multiple substrate lipid kinase</fullName>
    </alternativeName>
</protein>
<dbReference type="InterPro" id="IPR050187">
    <property type="entry name" value="Lipid_Phosphate_FormReg"/>
</dbReference>
<comment type="catalytic activity">
    <reaction evidence="14">
        <text>1,2-di-(9Z-octadecenoyl)-sn-glycerol + ATP = 1,2-di-(9Z-octadecenoyl)-sn-glycero-3-phosphate + ADP + H(+)</text>
        <dbReference type="Rhea" id="RHEA:40327"/>
        <dbReference type="ChEBI" id="CHEBI:15378"/>
        <dbReference type="ChEBI" id="CHEBI:30616"/>
        <dbReference type="ChEBI" id="CHEBI:52333"/>
        <dbReference type="ChEBI" id="CHEBI:74546"/>
        <dbReference type="ChEBI" id="CHEBI:456216"/>
    </reaction>
    <physiologicalReaction direction="left-to-right" evidence="14">
        <dbReference type="Rhea" id="RHEA:40328"/>
    </physiologicalReaction>
</comment>
<evidence type="ECO:0000256" key="2">
    <source>
        <dbReference type="ARBA" id="ARBA00004569"/>
    </source>
</evidence>
<dbReference type="GO" id="GO:0005743">
    <property type="term" value="C:mitochondrial inner membrane"/>
    <property type="evidence" value="ECO:0007669"/>
    <property type="project" value="UniProtKB-SubCell"/>
</dbReference>
<comment type="catalytic activity">
    <reaction evidence="26">
        <text>a 2-acylglycerol + ATP = a 2-acyl-sn-glycerol 3-phosphate + ADP + H(+)</text>
        <dbReference type="Rhea" id="RHEA:39847"/>
        <dbReference type="ChEBI" id="CHEBI:15378"/>
        <dbReference type="ChEBI" id="CHEBI:17389"/>
        <dbReference type="ChEBI" id="CHEBI:30616"/>
        <dbReference type="ChEBI" id="CHEBI:64982"/>
        <dbReference type="ChEBI" id="CHEBI:456216"/>
    </reaction>
    <physiologicalReaction direction="left-to-right" evidence="26">
        <dbReference type="Rhea" id="RHEA:39848"/>
    </physiologicalReaction>
</comment>
<name>A0A8C4RPE5_ERPCA</name>
<comment type="similarity">
    <text evidence="21">Belongs to the AGK family.</text>
</comment>
<reference evidence="31" key="3">
    <citation type="submission" date="2025-09" db="UniProtKB">
        <authorList>
            <consortium name="Ensembl"/>
        </authorList>
    </citation>
    <scope>IDENTIFICATION</scope>
</reference>
<keyword evidence="10" id="KW-0067">ATP-binding</keyword>
<dbReference type="GO" id="GO:0005758">
    <property type="term" value="C:mitochondrial intermembrane space"/>
    <property type="evidence" value="ECO:0007669"/>
    <property type="project" value="UniProtKB-SubCell"/>
</dbReference>
<evidence type="ECO:0000256" key="20">
    <source>
        <dbReference type="ARBA" id="ARBA00024636"/>
    </source>
</evidence>
<evidence type="ECO:0000256" key="4">
    <source>
        <dbReference type="ARBA" id="ARBA00005175"/>
    </source>
</evidence>
<comment type="catalytic activity">
    <reaction evidence="29">
        <text>N-(hexanoyl)sphing-4-enine + ATP = N-hexanoylsphing-4-enine 1-phosphate + ADP + H(+)</text>
        <dbReference type="Rhea" id="RHEA:43312"/>
        <dbReference type="ChEBI" id="CHEBI:15378"/>
        <dbReference type="ChEBI" id="CHEBI:30616"/>
        <dbReference type="ChEBI" id="CHEBI:63867"/>
        <dbReference type="ChEBI" id="CHEBI:82959"/>
        <dbReference type="ChEBI" id="CHEBI:456216"/>
    </reaction>
    <physiologicalReaction direction="left-to-right" evidence="29">
        <dbReference type="Rhea" id="RHEA:43313"/>
    </physiologicalReaction>
</comment>
<accession>A0A8C4RPE5</accession>
<evidence type="ECO:0000256" key="26">
    <source>
        <dbReference type="ARBA" id="ARBA00044480"/>
    </source>
</evidence>
<dbReference type="EC" id="2.7.1.94" evidence="23"/>
<dbReference type="GeneTree" id="ENSGT00940000154961"/>
<evidence type="ECO:0000256" key="9">
    <source>
        <dbReference type="ARBA" id="ARBA00022792"/>
    </source>
</evidence>
<reference evidence="31" key="1">
    <citation type="submission" date="2021-06" db="EMBL/GenBank/DDBJ databases">
        <authorList>
            <consortium name="Wellcome Sanger Institute Data Sharing"/>
        </authorList>
    </citation>
    <scope>NUCLEOTIDE SEQUENCE [LARGE SCALE GENOMIC DNA]</scope>
</reference>
<comment type="catalytic activity">
    <reaction evidence="20">
        <text>1-hexadecanoyl-sn-glycerol + ATP = 1-hexadecanoyl-sn-glycero-3-phosphate + ADP + H(+)</text>
        <dbReference type="Rhea" id="RHEA:43308"/>
        <dbReference type="ChEBI" id="CHEBI:15378"/>
        <dbReference type="ChEBI" id="CHEBI:30616"/>
        <dbReference type="ChEBI" id="CHEBI:57518"/>
        <dbReference type="ChEBI" id="CHEBI:75542"/>
        <dbReference type="ChEBI" id="CHEBI:456216"/>
    </reaction>
    <physiologicalReaction direction="left-to-right" evidence="20">
        <dbReference type="Rhea" id="RHEA:43309"/>
    </physiologicalReaction>
</comment>
<evidence type="ECO:0000256" key="13">
    <source>
        <dbReference type="ARBA" id="ARBA00023136"/>
    </source>
</evidence>
<dbReference type="GO" id="GO:0004143">
    <property type="term" value="F:ATP-dependent diacylglycerol kinase activity"/>
    <property type="evidence" value="ECO:0007669"/>
    <property type="project" value="UniProtKB-EC"/>
</dbReference>
<evidence type="ECO:0000256" key="19">
    <source>
        <dbReference type="ARBA" id="ARBA00024556"/>
    </source>
</evidence>
<evidence type="ECO:0000256" key="27">
    <source>
        <dbReference type="ARBA" id="ARBA00048034"/>
    </source>
</evidence>
<dbReference type="GO" id="GO:0005524">
    <property type="term" value="F:ATP binding"/>
    <property type="evidence" value="ECO:0007669"/>
    <property type="project" value="UniProtKB-KW"/>
</dbReference>
<comment type="catalytic activity">
    <reaction evidence="28">
        <text>a monoacylglycerol + ATP = a monoacyl-sn-glycero-3-phosphate + ADP + H(+)</text>
        <dbReference type="Rhea" id="RHEA:19293"/>
        <dbReference type="ChEBI" id="CHEBI:15378"/>
        <dbReference type="ChEBI" id="CHEBI:17408"/>
        <dbReference type="ChEBI" id="CHEBI:30616"/>
        <dbReference type="ChEBI" id="CHEBI:77589"/>
        <dbReference type="ChEBI" id="CHEBI:456216"/>
        <dbReference type="EC" id="2.7.1.94"/>
    </reaction>
    <physiologicalReaction direction="left-to-right" evidence="28">
        <dbReference type="Rhea" id="RHEA:19294"/>
    </physiologicalReaction>
</comment>
<comment type="pathway">
    <text evidence="4">Lipid metabolism; glycerolipid metabolism.</text>
</comment>
<comment type="catalytic activity">
    <reaction evidence="18">
        <text>a 1-acyl-sn-glycerol + ATP = a 1-acyl-sn-glycero-3-phosphate + ADP + H(+)</text>
        <dbReference type="Rhea" id="RHEA:33747"/>
        <dbReference type="ChEBI" id="CHEBI:15378"/>
        <dbReference type="ChEBI" id="CHEBI:30616"/>
        <dbReference type="ChEBI" id="CHEBI:57970"/>
        <dbReference type="ChEBI" id="CHEBI:64683"/>
        <dbReference type="ChEBI" id="CHEBI:456216"/>
    </reaction>
    <physiologicalReaction direction="left-to-right" evidence="18">
        <dbReference type="Rhea" id="RHEA:33748"/>
    </physiologicalReaction>
</comment>
<evidence type="ECO:0000256" key="23">
    <source>
        <dbReference type="ARBA" id="ARBA00026098"/>
    </source>
</evidence>
<comment type="catalytic activity">
    <reaction evidence="15">
        <text>a 1,2-diacyl-sn-glycerol + ATP = a 1,2-diacyl-sn-glycero-3-phosphate + ADP + H(+)</text>
        <dbReference type="Rhea" id="RHEA:10272"/>
        <dbReference type="ChEBI" id="CHEBI:15378"/>
        <dbReference type="ChEBI" id="CHEBI:17815"/>
        <dbReference type="ChEBI" id="CHEBI:30616"/>
        <dbReference type="ChEBI" id="CHEBI:58608"/>
        <dbReference type="ChEBI" id="CHEBI:456216"/>
        <dbReference type="EC" id="2.7.1.107"/>
    </reaction>
    <physiologicalReaction direction="left-to-right" evidence="15">
        <dbReference type="Rhea" id="RHEA:10273"/>
    </physiologicalReaction>
</comment>
<dbReference type="PANTHER" id="PTHR12358:SF31">
    <property type="entry name" value="ACYLGLYCEROL KINASE, MITOCHONDRIAL"/>
    <property type="match status" value="1"/>
</dbReference>
<evidence type="ECO:0000256" key="10">
    <source>
        <dbReference type="ARBA" id="ARBA00022840"/>
    </source>
</evidence>
<reference evidence="31" key="2">
    <citation type="submission" date="2025-08" db="UniProtKB">
        <authorList>
            <consortium name="Ensembl"/>
        </authorList>
    </citation>
    <scope>IDENTIFICATION</scope>
</reference>
<keyword evidence="12" id="KW-0496">Mitochondrion</keyword>
<dbReference type="GO" id="GO:0046486">
    <property type="term" value="P:glycerolipid metabolic process"/>
    <property type="evidence" value="ECO:0007669"/>
    <property type="project" value="UniProtKB-UniPathway"/>
</dbReference>
<dbReference type="InterPro" id="IPR045579">
    <property type="entry name" value="AGK_C"/>
</dbReference>
<dbReference type="Pfam" id="PF19712">
    <property type="entry name" value="AGK_C"/>
    <property type="match status" value="1"/>
</dbReference>
<evidence type="ECO:0000256" key="29">
    <source>
        <dbReference type="ARBA" id="ARBA00048876"/>
    </source>
</evidence>
<dbReference type="Gene3D" id="3.40.50.10330">
    <property type="entry name" value="Probable inorganic polyphosphate/atp-NAD kinase, domain 1"/>
    <property type="match status" value="1"/>
</dbReference>
<evidence type="ECO:0000256" key="17">
    <source>
        <dbReference type="ARBA" id="ARBA00024505"/>
    </source>
</evidence>
<sequence length="321" mass="36195">MEPADLIIIAGGNGTLQEVITGLLRRTDEDVFSKIPIGFIPLGTTNTLSHTLFPPCDNKVKLISDSTLDILRGETITLDVMQIKGETEQPVFSLTDLRWGSYRDAATKISKYWYLGPLKTKAAHLFSTLKEWPQVHHGSLTYLGPTVRPLDETIDKPPRPPLHTRILQRLYQYWAPVKKENVEVDVEPWQEMTFSGLEFSITTKNSHPDLMRTEDSLTICIEPNTISKLDFTSLGSAKVKDPSVFPQDAICLQASQCRFQVPEENPGFFSIDSEEYEAMPVDVLLLPRKLHFFCNSTIKQELLQGSLQGAPNHRGIFINQI</sequence>
<organism evidence="31 32">
    <name type="scientific">Erpetoichthys calabaricus</name>
    <name type="common">Rope fish</name>
    <name type="synonym">Calamoichthys calabaricus</name>
    <dbReference type="NCBI Taxonomy" id="27687"/>
    <lineage>
        <taxon>Eukaryota</taxon>
        <taxon>Metazoa</taxon>
        <taxon>Chordata</taxon>
        <taxon>Craniata</taxon>
        <taxon>Vertebrata</taxon>
        <taxon>Euteleostomi</taxon>
        <taxon>Actinopterygii</taxon>
        <taxon>Polypteriformes</taxon>
        <taxon>Polypteridae</taxon>
        <taxon>Erpetoichthys</taxon>
    </lineage>
</organism>
<dbReference type="PROSITE" id="PS50146">
    <property type="entry name" value="DAGK"/>
    <property type="match status" value="1"/>
</dbReference>